<gene>
    <name evidence="1" type="ORF">COLO4_05195</name>
</gene>
<reference evidence="2" key="1">
    <citation type="submission" date="2013-09" db="EMBL/GenBank/DDBJ databases">
        <title>Corchorus olitorius genome sequencing.</title>
        <authorList>
            <person name="Alam M."/>
            <person name="Haque M.S."/>
            <person name="Islam M.S."/>
            <person name="Emdad E.M."/>
            <person name="Islam M.M."/>
            <person name="Ahmed B."/>
            <person name="Halim A."/>
            <person name="Hossen Q.M.M."/>
            <person name="Hossain M.Z."/>
            <person name="Ahmed R."/>
            <person name="Khan M.M."/>
            <person name="Islam R."/>
            <person name="Rashid M.M."/>
            <person name="Khan S.A."/>
            <person name="Rahman M.S."/>
            <person name="Alam M."/>
            <person name="Yahiya A.S."/>
            <person name="Khan M.S."/>
            <person name="Azam M.S."/>
            <person name="Haque T."/>
            <person name="Lashkar M.Z.H."/>
            <person name="Akhand A.I."/>
            <person name="Morshed G."/>
            <person name="Roy S."/>
            <person name="Uddin K.S."/>
            <person name="Rabeya T."/>
            <person name="Hossain A.S."/>
            <person name="Chowdhury A."/>
            <person name="Snigdha A.R."/>
            <person name="Mortoza M.S."/>
            <person name="Matin S.A."/>
            <person name="Hoque S.M.E."/>
            <person name="Islam M.K."/>
            <person name="Roy D.K."/>
            <person name="Haider R."/>
            <person name="Moosa M.M."/>
            <person name="Elias S.M."/>
            <person name="Hasan A.M."/>
            <person name="Jahan S."/>
            <person name="Shafiuddin M."/>
            <person name="Mahmood N."/>
            <person name="Shommy N.S."/>
        </authorList>
    </citation>
    <scope>NUCLEOTIDE SEQUENCE [LARGE SCALE GENOMIC DNA]</scope>
    <source>
        <strain evidence="2">cv. O-4</strain>
    </source>
</reference>
<dbReference type="AlphaFoldDB" id="A0A1R3KRK0"/>
<comment type="caution">
    <text evidence="1">The sequence shown here is derived from an EMBL/GenBank/DDBJ whole genome shotgun (WGS) entry which is preliminary data.</text>
</comment>
<name>A0A1R3KRK0_9ROSI</name>
<dbReference type="EMBL" id="AWUE01012260">
    <property type="protein sequence ID" value="OMP09722.1"/>
    <property type="molecule type" value="Genomic_DNA"/>
</dbReference>
<accession>A0A1R3KRK0</accession>
<evidence type="ECO:0000313" key="2">
    <source>
        <dbReference type="Proteomes" id="UP000187203"/>
    </source>
</evidence>
<organism evidence="1 2">
    <name type="scientific">Corchorus olitorius</name>
    <dbReference type="NCBI Taxonomy" id="93759"/>
    <lineage>
        <taxon>Eukaryota</taxon>
        <taxon>Viridiplantae</taxon>
        <taxon>Streptophyta</taxon>
        <taxon>Embryophyta</taxon>
        <taxon>Tracheophyta</taxon>
        <taxon>Spermatophyta</taxon>
        <taxon>Magnoliopsida</taxon>
        <taxon>eudicotyledons</taxon>
        <taxon>Gunneridae</taxon>
        <taxon>Pentapetalae</taxon>
        <taxon>rosids</taxon>
        <taxon>malvids</taxon>
        <taxon>Malvales</taxon>
        <taxon>Malvaceae</taxon>
        <taxon>Grewioideae</taxon>
        <taxon>Apeibeae</taxon>
        <taxon>Corchorus</taxon>
    </lineage>
</organism>
<protein>
    <submittedName>
        <fullName evidence="1">Uncharacterized protein</fullName>
    </submittedName>
</protein>
<keyword evidence="2" id="KW-1185">Reference proteome</keyword>
<dbReference type="Proteomes" id="UP000187203">
    <property type="component" value="Unassembled WGS sequence"/>
</dbReference>
<proteinExistence type="predicted"/>
<sequence>MKKLLGFMPPWGSVRSPGLGKKPIYLLGGLYCTKMSLVHANIHLLADVASFLYLDCVPDVCT</sequence>
<evidence type="ECO:0000313" key="1">
    <source>
        <dbReference type="EMBL" id="OMP09722.1"/>
    </source>
</evidence>